<dbReference type="Proteomes" id="UP000237378">
    <property type="component" value="Unassembled WGS sequence"/>
</dbReference>
<dbReference type="AlphaFoldDB" id="A0A2S3XGD8"/>
<sequence length="282" mass="31970">MANIGTTYEIDLENEVVRLYEVEGLSIDKLKVSTGMRERRIRELVKGRVRASSKAPSKATRKPSTPFAKSVEAVYALAIRPQGVRDYEVRNALHAAYGSTWNTRKGDYESNYDKDKIYRVKKRVREIAEERGEQTLFVMDWVNLQAATESREFLEALATNITDLLYEGVNDYMIAHAATPVAVHDGDDVANSKQYRAAFDHVAKLVIKSGKEPVEMLLKRTKEHTDHIDGTSDMPAPTIVEFRDQEPYYPEPIRHDSWLDAISSDLVLSIPVKPAPAWTVPY</sequence>
<name>A0A2S3XGD8_PSEPU</name>
<dbReference type="EMBL" id="MING01000019">
    <property type="protein sequence ID" value="POG14523.1"/>
    <property type="molecule type" value="Genomic_DNA"/>
</dbReference>
<proteinExistence type="predicted"/>
<protein>
    <submittedName>
        <fullName evidence="1">Uncharacterized protein</fullName>
    </submittedName>
</protein>
<organism evidence="1 2">
    <name type="scientific">Pseudomonas putida</name>
    <name type="common">Arthrobacter siderocapsulatus</name>
    <dbReference type="NCBI Taxonomy" id="303"/>
    <lineage>
        <taxon>Bacteria</taxon>
        <taxon>Pseudomonadati</taxon>
        <taxon>Pseudomonadota</taxon>
        <taxon>Gammaproteobacteria</taxon>
        <taxon>Pseudomonadales</taxon>
        <taxon>Pseudomonadaceae</taxon>
        <taxon>Pseudomonas</taxon>
    </lineage>
</organism>
<reference evidence="1 2" key="1">
    <citation type="submission" date="2016-08" db="EMBL/GenBank/DDBJ databases">
        <authorList>
            <person name="Seilhamer J.J."/>
        </authorList>
    </citation>
    <scope>NUCLEOTIDE SEQUENCE [LARGE SCALE GENOMIC DNA]</scope>
    <source>
        <strain evidence="1 2">KH-18-2</strain>
    </source>
</reference>
<evidence type="ECO:0000313" key="2">
    <source>
        <dbReference type="Proteomes" id="UP000237378"/>
    </source>
</evidence>
<gene>
    <name evidence="1" type="ORF">BGP82_08865</name>
</gene>
<comment type="caution">
    <text evidence="1">The sequence shown here is derived from an EMBL/GenBank/DDBJ whole genome shotgun (WGS) entry which is preliminary data.</text>
</comment>
<evidence type="ECO:0000313" key="1">
    <source>
        <dbReference type="EMBL" id="POG14523.1"/>
    </source>
</evidence>
<reference evidence="1 2" key="2">
    <citation type="submission" date="2018-03" db="EMBL/GenBank/DDBJ databases">
        <title>Draft genome of Pseudomonas putida strain KH-18-2.</title>
        <authorList>
            <person name="Yoshizawa S."/>
            <person name="Khan N.H."/>
            <person name="Nishimura M."/>
            <person name="Chiura H.X."/>
            <person name="Ogura Y."/>
            <person name="Hayashi T."/>
            <person name="Kogure K."/>
        </authorList>
    </citation>
    <scope>NUCLEOTIDE SEQUENCE [LARGE SCALE GENOMIC DNA]</scope>
    <source>
        <strain evidence="1 2">KH-18-2</strain>
    </source>
</reference>
<dbReference type="RefSeq" id="WP_103469460.1">
    <property type="nucleotide sequence ID" value="NZ_MING01000019.1"/>
</dbReference>
<accession>A0A2S3XGD8</accession>